<proteinExistence type="predicted"/>
<dbReference type="PANTHER" id="PTHR24126">
    <property type="entry name" value="ANKYRIN REPEAT, PH AND SEC7 DOMAIN CONTAINING PROTEIN SECG-RELATED"/>
    <property type="match status" value="1"/>
</dbReference>
<protein>
    <submittedName>
        <fullName evidence="5">Aste57867_22103 protein</fullName>
    </submittedName>
</protein>
<dbReference type="InterPro" id="IPR036770">
    <property type="entry name" value="Ankyrin_rpt-contain_sf"/>
</dbReference>
<accession>A0A485LK37</accession>
<keyword evidence="2 3" id="KW-0040">ANK repeat</keyword>
<gene>
    <name evidence="5" type="primary">Aste57867_22103</name>
    <name evidence="4" type="ORF">As57867_022034</name>
    <name evidence="5" type="ORF">ASTE57867_22103</name>
</gene>
<reference evidence="5 6" key="1">
    <citation type="submission" date="2019-03" db="EMBL/GenBank/DDBJ databases">
        <authorList>
            <person name="Gaulin E."/>
            <person name="Dumas B."/>
        </authorList>
    </citation>
    <scope>NUCLEOTIDE SEQUENCE [LARGE SCALE GENOMIC DNA]</scope>
    <source>
        <strain evidence="5">CBS 568.67</strain>
    </source>
</reference>
<dbReference type="SUPFAM" id="SSF48403">
    <property type="entry name" value="Ankyrin repeat"/>
    <property type="match status" value="1"/>
</dbReference>
<evidence type="ECO:0000256" key="1">
    <source>
        <dbReference type="ARBA" id="ARBA00022737"/>
    </source>
</evidence>
<keyword evidence="6" id="KW-1185">Reference proteome</keyword>
<keyword evidence="1" id="KW-0677">Repeat</keyword>
<dbReference type="PANTHER" id="PTHR24126:SF14">
    <property type="entry name" value="ANK_REP_REGION DOMAIN-CONTAINING PROTEIN"/>
    <property type="match status" value="1"/>
</dbReference>
<dbReference type="PROSITE" id="PS50088">
    <property type="entry name" value="ANK_REPEAT"/>
    <property type="match status" value="2"/>
</dbReference>
<dbReference type="OrthoDB" id="539213at2759"/>
<organism evidence="5 6">
    <name type="scientific">Aphanomyces stellatus</name>
    <dbReference type="NCBI Taxonomy" id="120398"/>
    <lineage>
        <taxon>Eukaryota</taxon>
        <taxon>Sar</taxon>
        <taxon>Stramenopiles</taxon>
        <taxon>Oomycota</taxon>
        <taxon>Saprolegniomycetes</taxon>
        <taxon>Saprolegniales</taxon>
        <taxon>Verrucalvaceae</taxon>
        <taxon>Aphanomyces</taxon>
    </lineage>
</organism>
<reference evidence="4" key="2">
    <citation type="submission" date="2019-06" db="EMBL/GenBank/DDBJ databases">
        <title>Genomics analysis of Aphanomyces spp. identifies a new class of oomycete effector associated with host adaptation.</title>
        <authorList>
            <person name="Gaulin E."/>
        </authorList>
    </citation>
    <scope>NUCLEOTIDE SEQUENCE</scope>
    <source>
        <strain evidence="4">CBS 578.67</strain>
    </source>
</reference>
<dbReference type="SMART" id="SM00248">
    <property type="entry name" value="ANK"/>
    <property type="match status" value="2"/>
</dbReference>
<evidence type="ECO:0000313" key="5">
    <source>
        <dbReference type="EMBL" id="VFT98771.1"/>
    </source>
</evidence>
<evidence type="ECO:0000313" key="4">
    <source>
        <dbReference type="EMBL" id="KAF0686138.1"/>
    </source>
</evidence>
<feature type="repeat" description="ANK" evidence="3">
    <location>
        <begin position="134"/>
        <end position="166"/>
    </location>
</feature>
<sequence>MLRVTPTNSFVQETTRFAQYGSFMSATTTGNLNSATWLMGILSLSQSLCHAGYLIQAQGGRRENATSGREATHASNDGNLVRVLGLLDKGVQNLEWRGGEDGQTTLVLASGWGHIDIVKALVNHGVTVDGVDSIGRTALLCVSHQGHVVIVEELIARGANVDIASKVLKY</sequence>
<dbReference type="Pfam" id="PF12796">
    <property type="entry name" value="Ank_2"/>
    <property type="match status" value="1"/>
</dbReference>
<dbReference type="Gene3D" id="1.25.40.20">
    <property type="entry name" value="Ankyrin repeat-containing domain"/>
    <property type="match status" value="1"/>
</dbReference>
<dbReference type="EMBL" id="VJMH01007015">
    <property type="protein sequence ID" value="KAF0686138.1"/>
    <property type="molecule type" value="Genomic_DNA"/>
</dbReference>
<evidence type="ECO:0000256" key="2">
    <source>
        <dbReference type="ARBA" id="ARBA00023043"/>
    </source>
</evidence>
<dbReference type="InterPro" id="IPR002110">
    <property type="entry name" value="Ankyrin_rpt"/>
</dbReference>
<dbReference type="EMBL" id="CAADRA010007041">
    <property type="protein sequence ID" value="VFT98771.1"/>
    <property type="molecule type" value="Genomic_DNA"/>
</dbReference>
<name>A0A485LK37_9STRA</name>
<dbReference type="PROSITE" id="PS50297">
    <property type="entry name" value="ANK_REP_REGION"/>
    <property type="match status" value="2"/>
</dbReference>
<feature type="repeat" description="ANK" evidence="3">
    <location>
        <begin position="101"/>
        <end position="133"/>
    </location>
</feature>
<evidence type="ECO:0000313" key="6">
    <source>
        <dbReference type="Proteomes" id="UP000332933"/>
    </source>
</evidence>
<dbReference type="Proteomes" id="UP000332933">
    <property type="component" value="Unassembled WGS sequence"/>
</dbReference>
<dbReference type="AlphaFoldDB" id="A0A485LK37"/>
<evidence type="ECO:0000256" key="3">
    <source>
        <dbReference type="PROSITE-ProRule" id="PRU00023"/>
    </source>
</evidence>